<organism evidence="2 3">
    <name type="scientific">Pseudomonas amygdali pv. eriobotryae</name>
    <dbReference type="NCBI Taxonomy" id="129137"/>
    <lineage>
        <taxon>Bacteria</taxon>
        <taxon>Pseudomonadati</taxon>
        <taxon>Pseudomonadota</taxon>
        <taxon>Gammaproteobacteria</taxon>
        <taxon>Pseudomonadales</taxon>
        <taxon>Pseudomonadaceae</taxon>
        <taxon>Pseudomonas</taxon>
        <taxon>Pseudomonas amygdali</taxon>
    </lineage>
</organism>
<dbReference type="PATRIC" id="fig|129137.4.peg.5024"/>
<dbReference type="Proteomes" id="UP000050490">
    <property type="component" value="Unassembled WGS sequence"/>
</dbReference>
<gene>
    <name evidence="2" type="ORF">ALO70_101046</name>
</gene>
<comment type="caution">
    <text evidence="2">The sequence shown here is derived from an EMBL/GenBank/DDBJ whole genome shotgun (WGS) entry which is preliminary data.</text>
</comment>
<protein>
    <submittedName>
        <fullName evidence="2">Uncharacterized protein</fullName>
    </submittedName>
</protein>
<evidence type="ECO:0000313" key="3">
    <source>
        <dbReference type="Proteomes" id="UP000050490"/>
    </source>
</evidence>
<reference evidence="2 3" key="1">
    <citation type="submission" date="2015-09" db="EMBL/GenBank/DDBJ databases">
        <title>Genome announcement of multiple Pseudomonas syringae strains.</title>
        <authorList>
            <person name="Thakur S."/>
            <person name="Wang P.W."/>
            <person name="Gong Y."/>
            <person name="Weir B.S."/>
            <person name="Guttman D.S."/>
        </authorList>
    </citation>
    <scope>NUCLEOTIDE SEQUENCE [LARGE SCALE GENOMIC DNA]</scope>
    <source>
        <strain evidence="2 3">ICMP4455</strain>
    </source>
</reference>
<sequence length="62" mass="6997">MSPARTSARIRIDFMGYLNRAPWRKRKKGGILRKPAATDHRSKASKQRSSMIGGDPKQQGIM</sequence>
<feature type="region of interest" description="Disordered" evidence="1">
    <location>
        <begin position="26"/>
        <end position="62"/>
    </location>
</feature>
<dbReference type="AlphaFoldDB" id="A0A0P9QKZ0"/>
<evidence type="ECO:0000313" key="2">
    <source>
        <dbReference type="EMBL" id="KPX25416.1"/>
    </source>
</evidence>
<proteinExistence type="predicted"/>
<dbReference type="EMBL" id="LJQI01000293">
    <property type="protein sequence ID" value="KPX25416.1"/>
    <property type="molecule type" value="Genomic_DNA"/>
</dbReference>
<name>A0A0P9QKZ0_PSEA0</name>
<accession>A0A0P9QKZ0</accession>
<evidence type="ECO:0000256" key="1">
    <source>
        <dbReference type="SAM" id="MobiDB-lite"/>
    </source>
</evidence>